<keyword evidence="2" id="KW-0378">Hydrolase</keyword>
<protein>
    <submittedName>
        <fullName evidence="6">Sortase family protein</fullName>
    </submittedName>
</protein>
<evidence type="ECO:0000313" key="7">
    <source>
        <dbReference type="Proteomes" id="UP000004846"/>
    </source>
</evidence>
<organism evidence="6 7">
    <name type="scientific">Enterococcus faecalis TX4248</name>
    <dbReference type="NCBI Taxonomy" id="749495"/>
    <lineage>
        <taxon>Bacteria</taxon>
        <taxon>Bacillati</taxon>
        <taxon>Bacillota</taxon>
        <taxon>Bacilli</taxon>
        <taxon>Lactobacillales</taxon>
        <taxon>Enterococcaceae</taxon>
        <taxon>Enterococcus</taxon>
    </lineage>
</organism>
<dbReference type="GO" id="GO:0008234">
    <property type="term" value="F:cysteine-type peptidase activity"/>
    <property type="evidence" value="ECO:0007669"/>
    <property type="project" value="UniProtKB-KW"/>
</dbReference>
<keyword evidence="3" id="KW-0788">Thiol protease</keyword>
<dbReference type="RefSeq" id="WP_002402326.1">
    <property type="nucleotide sequence ID" value="NZ_GL454464.1"/>
</dbReference>
<comment type="caution">
    <text evidence="6">The sequence shown here is derived from an EMBL/GenBank/DDBJ whole genome shotgun (WGS) entry which is preliminary data.</text>
</comment>
<dbReference type="Gene3D" id="2.40.260.10">
    <property type="entry name" value="Sortase"/>
    <property type="match status" value="1"/>
</dbReference>
<evidence type="ECO:0000256" key="4">
    <source>
        <dbReference type="PIRSR" id="PIRSR605754-1"/>
    </source>
</evidence>
<dbReference type="HOGENOM" id="CLU_1193321_0_0_9"/>
<proteinExistence type="predicted"/>
<dbReference type="NCBIfam" id="TIGR01076">
    <property type="entry name" value="sortase_fam"/>
    <property type="match status" value="1"/>
</dbReference>
<dbReference type="CDD" id="cd06165">
    <property type="entry name" value="Sortase_A"/>
    <property type="match status" value="1"/>
</dbReference>
<accession>A0A125W496</accession>
<feature type="active site" description="Acyl-thioester intermediate" evidence="4">
    <location>
        <position position="225"/>
    </location>
</feature>
<evidence type="ECO:0000256" key="2">
    <source>
        <dbReference type="ARBA" id="ARBA00022801"/>
    </source>
</evidence>
<name>A0A125W496_ENTFL</name>
<sequence>MKKWIEKNKYFVGAIGVILIALFSFLLFENQQKEEVKEAINTVVSSGLEEAEKPKKHVETKSSETVQSNQVDVITGTEAQEETPIPTVISLTEGERPSVKTIQNAQENFNEVSDSVLGSIEIDSIQLKLPILMGDSFDNMLYGACTVLSKQTMGKGNYALASHNAGYEGLLFTSLNKVSVGDLVKLNDREGHSFIYKVKEQKHVDMTDTTMLNLTRKPTLTLITCDQATKTTGRIIVIAELV</sequence>
<dbReference type="InterPro" id="IPR042007">
    <property type="entry name" value="Sortase_A"/>
</dbReference>
<gene>
    <name evidence="6" type="ORF">HMPREF9498_02019</name>
</gene>
<dbReference type="GO" id="GO:0006508">
    <property type="term" value="P:proteolysis"/>
    <property type="evidence" value="ECO:0007669"/>
    <property type="project" value="UniProtKB-KW"/>
</dbReference>
<dbReference type="AlphaFoldDB" id="A0A125W496"/>
<evidence type="ECO:0000256" key="1">
    <source>
        <dbReference type="ARBA" id="ARBA00022670"/>
    </source>
</evidence>
<dbReference type="InterPro" id="IPR023365">
    <property type="entry name" value="Sortase_dom-sf"/>
</dbReference>
<feature type="transmembrane region" description="Helical" evidence="5">
    <location>
        <begin position="10"/>
        <end position="28"/>
    </location>
</feature>
<feature type="active site" description="Proton donor/acceptor" evidence="4">
    <location>
        <position position="163"/>
    </location>
</feature>
<evidence type="ECO:0000256" key="3">
    <source>
        <dbReference type="ARBA" id="ARBA00022807"/>
    </source>
</evidence>
<dbReference type="SUPFAM" id="SSF63817">
    <property type="entry name" value="Sortase"/>
    <property type="match status" value="1"/>
</dbReference>
<dbReference type="Proteomes" id="UP000004846">
    <property type="component" value="Unassembled WGS sequence"/>
</dbReference>
<reference evidence="6 7" key="1">
    <citation type="submission" date="2010-07" db="EMBL/GenBank/DDBJ databases">
        <authorList>
            <person name="Sid Ahmed O."/>
        </authorList>
    </citation>
    <scope>NUCLEOTIDE SEQUENCE [LARGE SCALE GENOMIC DNA]</scope>
    <source>
        <strain evidence="6 7">TX4248</strain>
    </source>
</reference>
<dbReference type="Pfam" id="PF04203">
    <property type="entry name" value="Sortase"/>
    <property type="match status" value="1"/>
</dbReference>
<keyword evidence="5" id="KW-0812">Transmembrane</keyword>
<keyword evidence="1" id="KW-0645">Protease</keyword>
<evidence type="ECO:0000313" key="6">
    <source>
        <dbReference type="EMBL" id="EFM82292.1"/>
    </source>
</evidence>
<dbReference type="InterPro" id="IPR005754">
    <property type="entry name" value="Sortase"/>
</dbReference>
<dbReference type="EMBL" id="AEBR01000067">
    <property type="protein sequence ID" value="EFM82292.1"/>
    <property type="molecule type" value="Genomic_DNA"/>
</dbReference>
<keyword evidence="5" id="KW-1133">Transmembrane helix</keyword>
<evidence type="ECO:0000256" key="5">
    <source>
        <dbReference type="SAM" id="Phobius"/>
    </source>
</evidence>
<keyword evidence="5" id="KW-0472">Membrane</keyword>